<feature type="region of interest" description="Disordered" evidence="8">
    <location>
        <begin position="725"/>
        <end position="775"/>
    </location>
</feature>
<feature type="compositionally biased region" description="Basic and acidic residues" evidence="8">
    <location>
        <begin position="1111"/>
        <end position="1123"/>
    </location>
</feature>
<dbReference type="GO" id="GO:0000811">
    <property type="term" value="C:GINS complex"/>
    <property type="evidence" value="ECO:0007669"/>
    <property type="project" value="UniProtKB-UniRule"/>
</dbReference>
<dbReference type="Pfam" id="PF05916">
    <property type="entry name" value="Sld5"/>
    <property type="match status" value="1"/>
</dbReference>
<dbReference type="InterPro" id="IPR021151">
    <property type="entry name" value="GINS_A"/>
</dbReference>
<evidence type="ECO:0000256" key="1">
    <source>
        <dbReference type="ARBA" id="ARBA00004123"/>
    </source>
</evidence>
<organism evidence="11 12">
    <name type="scientific">Penicillium brevicompactum</name>
    <dbReference type="NCBI Taxonomy" id="5074"/>
    <lineage>
        <taxon>Eukaryota</taxon>
        <taxon>Fungi</taxon>
        <taxon>Dikarya</taxon>
        <taxon>Ascomycota</taxon>
        <taxon>Pezizomycotina</taxon>
        <taxon>Eurotiomycetes</taxon>
        <taxon>Eurotiomycetidae</taxon>
        <taxon>Eurotiales</taxon>
        <taxon>Aspergillaceae</taxon>
        <taxon>Penicillium</taxon>
    </lineage>
</organism>
<feature type="compositionally biased region" description="Basic and acidic residues" evidence="8">
    <location>
        <begin position="329"/>
        <end position="346"/>
    </location>
</feature>
<protein>
    <recommendedName>
        <fullName evidence="3 6">DNA replication complex GINS protein PSF3</fullName>
    </recommendedName>
</protein>
<accession>A0A9W9R5F7</accession>
<dbReference type="PANTHER" id="PTHR22768:SF0">
    <property type="entry name" value="DNA REPLICATION COMPLEX GINS PROTEIN PSF3"/>
    <property type="match status" value="1"/>
</dbReference>
<dbReference type="InterPro" id="IPR036224">
    <property type="entry name" value="GINS_bundle-like_dom_sf"/>
</dbReference>
<comment type="function">
    <text evidence="6">The GINS complex plays an essential role in the initiation of DNA replication.</text>
</comment>
<dbReference type="InterPro" id="IPR010492">
    <property type="entry name" value="GINS_Psf3"/>
</dbReference>
<feature type="compositionally biased region" description="Low complexity" evidence="8">
    <location>
        <begin position="202"/>
        <end position="216"/>
    </location>
</feature>
<evidence type="ECO:0000256" key="2">
    <source>
        <dbReference type="ARBA" id="ARBA00006343"/>
    </source>
</evidence>
<feature type="compositionally biased region" description="Polar residues" evidence="8">
    <location>
        <begin position="179"/>
        <end position="201"/>
    </location>
</feature>
<dbReference type="SUPFAM" id="SSF158573">
    <property type="entry name" value="GINS helical bundle-like"/>
    <property type="match status" value="1"/>
</dbReference>
<dbReference type="InterPro" id="IPR038437">
    <property type="entry name" value="GINS_Psf3_sf"/>
</dbReference>
<evidence type="ECO:0000256" key="3">
    <source>
        <dbReference type="ARBA" id="ARBA00015140"/>
    </source>
</evidence>
<comment type="subunit">
    <text evidence="6">Component of the GINS complex.</text>
</comment>
<feature type="region of interest" description="Disordered" evidence="8">
    <location>
        <begin position="177"/>
        <end position="264"/>
    </location>
</feature>
<feature type="domain" description="GINS subunit" evidence="9">
    <location>
        <begin position="69"/>
        <end position="164"/>
    </location>
</feature>
<comment type="caution">
    <text evidence="11">The sequence shown here is derived from an EMBL/GenBank/DDBJ whole genome shotgun (WGS) entry which is preliminary data.</text>
</comment>
<evidence type="ECO:0000256" key="7">
    <source>
        <dbReference type="SAM" id="Coils"/>
    </source>
</evidence>
<dbReference type="EMBL" id="JAPZBQ010000001">
    <property type="protein sequence ID" value="KAJ5353235.1"/>
    <property type="molecule type" value="Genomic_DNA"/>
</dbReference>
<evidence type="ECO:0000259" key="9">
    <source>
        <dbReference type="Pfam" id="PF05916"/>
    </source>
</evidence>
<feature type="region of interest" description="Disordered" evidence="8">
    <location>
        <begin position="306"/>
        <end position="356"/>
    </location>
</feature>
<keyword evidence="7" id="KW-0175">Coiled coil</keyword>
<dbReference type="Proteomes" id="UP001147695">
    <property type="component" value="Unassembled WGS sequence"/>
</dbReference>
<dbReference type="InterPro" id="IPR055221">
    <property type="entry name" value="PSF3_N"/>
</dbReference>
<dbReference type="Pfam" id="PF22466">
    <property type="entry name" value="PSF3_N"/>
    <property type="match status" value="1"/>
</dbReference>
<dbReference type="CDD" id="cd21693">
    <property type="entry name" value="GINS_B_Psf3"/>
    <property type="match status" value="1"/>
</dbReference>
<evidence type="ECO:0000259" key="10">
    <source>
        <dbReference type="Pfam" id="PF22466"/>
    </source>
</evidence>
<dbReference type="AlphaFoldDB" id="A0A9W9R5F7"/>
<reference evidence="11" key="1">
    <citation type="submission" date="2022-12" db="EMBL/GenBank/DDBJ databases">
        <authorList>
            <person name="Petersen C."/>
        </authorList>
    </citation>
    <scope>NUCLEOTIDE SEQUENCE</scope>
    <source>
        <strain evidence="11">IBT 35673</strain>
    </source>
</reference>
<feature type="compositionally biased region" description="Basic residues" evidence="8">
    <location>
        <begin position="1124"/>
        <end position="1135"/>
    </location>
</feature>
<feature type="compositionally biased region" description="Polar residues" evidence="8">
    <location>
        <begin position="747"/>
        <end position="765"/>
    </location>
</feature>
<comment type="subcellular location">
    <subcellularLocation>
        <location evidence="1 6">Nucleus</location>
    </subcellularLocation>
</comment>
<sequence>MSYYDIDSILTDSQKLPCTFELEVPGLGILEGNAAGTRIDLPLWLGEMLSIGARLGTSRLVTLDMPDALSERVMNALKADPRTLDLRALAPHFYNLSERILELFEEEEMVDVLTDTFKKRAAEIADHAHNSRGAVGDGVDFLRGLDETERQLFRAAHDRAKEMRVKMMPAAIMHEKIQRSSAAGQPAPSHSQPPVYHSNTAPKRSLSSKPRLSNSSDRPEHPSLSRVKGRPNMFTPPPVSAEGSWLRDQSPAHPGTRTPNRSCGMFTRFVSSGRILTSYDLDTPEPSTPTLVNPSSALLQDLLKEQRAHRGSRGNISEDLDNSAPRTPETVRVHDDTASEKARKVNDALSAGQRKPKEMGMREMDNYVSKMNKLNFDLKLEVFHRTQQMKILEQKLGRMAEMEEQLAYMDQLEAEVKELRGVANENRMLREANKQLSSDFKNRDQAVVEAVDLICQLETKIDVLENGGRTSKMSMSRPMTADGSDILTPKAHTMVDIPERTSSRRGSRNSSVMNVAHRQTSSELRKLSKAPSFLRVDDKSTATLRGLYEPQTNDSRSAVSELAKSESFHTMNDTLEPESPRLSVLSECSELNTFDTPTKWDDLDCLDIPVRKALSTTGSMDSYVRPTEKEESKEDQIDRWMQSREDINETIITRRRNRASWAPSTSGLTKTSWPRTLGCIAVWWHHSSPTPDTMSTAYVVGTNRSNGSNGSNGSIEAQKSFRNDQDPFFTAKPINRPHSAEEIASRRSFNSEVTDSMQTNYSDSTRPGGRAESHTMLPTFNTVSSKASELLGPGSPNNPAISTFGDLHQAAVNQISTPTIHRVRNVPKAMTPEPQPTERDASPPLTPQDWIAAAHQGPRSRKEKARAASPQLQQTDRTPRKVVSPTAFDDVDSIASNPTEPDSPGIPTLDMTTLDILEQPLEVSEANPAPEADPEPRRRLSFRPPFFSRSTNHPRPLQASPILNDFEDDEDGAPSPIIPKTRTMGGRAQRPTSQLYTNPNELYSSLQIFSEDQPTFPRGLPQSFTEPRIADHNDPPNASGRPSTSHGSDHKRRSSLGIIGWMKGKISDSTDKPEHSKEPRPSSRLAFEAANGAEIPRAETPDLAEAPVVRPRSEMISHDDAARRPRYMGRRARRG</sequence>
<feature type="domain" description="DNA replication complex GINS protein PSF3 N-terminal" evidence="10">
    <location>
        <begin position="4"/>
        <end position="50"/>
    </location>
</feature>
<feature type="compositionally biased region" description="Basic and acidic residues" evidence="8">
    <location>
        <begin position="1065"/>
        <end position="1081"/>
    </location>
</feature>
<dbReference type="SUPFAM" id="SSF160059">
    <property type="entry name" value="PriA/YqbF domain"/>
    <property type="match status" value="1"/>
</dbReference>
<reference evidence="11" key="2">
    <citation type="journal article" date="2023" name="IMA Fungus">
        <title>Comparative genomic study of the Penicillium genus elucidates a diverse pangenome and 15 lateral gene transfer events.</title>
        <authorList>
            <person name="Petersen C."/>
            <person name="Sorensen T."/>
            <person name="Nielsen M.R."/>
            <person name="Sondergaard T.E."/>
            <person name="Sorensen J.L."/>
            <person name="Fitzpatrick D.A."/>
            <person name="Frisvad J.C."/>
            <person name="Nielsen K.L."/>
        </authorList>
    </citation>
    <scope>NUCLEOTIDE SEQUENCE</scope>
    <source>
        <strain evidence="11">IBT 35673</strain>
    </source>
</reference>
<keyword evidence="4 6" id="KW-0235">DNA replication</keyword>
<name>A0A9W9R5F7_PENBR</name>
<evidence type="ECO:0000256" key="8">
    <source>
        <dbReference type="SAM" id="MobiDB-lite"/>
    </source>
</evidence>
<feature type="region of interest" description="Disordered" evidence="8">
    <location>
        <begin position="817"/>
        <end position="907"/>
    </location>
</feature>
<feature type="compositionally biased region" description="Polar residues" evidence="8">
    <location>
        <begin position="990"/>
        <end position="1013"/>
    </location>
</feature>
<feature type="region of interest" description="Disordered" evidence="8">
    <location>
        <begin position="500"/>
        <end position="522"/>
    </location>
</feature>
<comment type="similarity">
    <text evidence="2 6">Belongs to the GINS3/PSF3 family.</text>
</comment>
<feature type="coiled-coil region" evidence="7">
    <location>
        <begin position="402"/>
        <end position="429"/>
    </location>
</feature>
<dbReference type="GO" id="GO:1902975">
    <property type="term" value="P:mitotic DNA replication initiation"/>
    <property type="evidence" value="ECO:0007669"/>
    <property type="project" value="TreeGrafter"/>
</dbReference>
<dbReference type="CDD" id="cd11713">
    <property type="entry name" value="GINS_A_psf3"/>
    <property type="match status" value="1"/>
</dbReference>
<evidence type="ECO:0000256" key="6">
    <source>
        <dbReference type="RuleBase" id="RU367161"/>
    </source>
</evidence>
<evidence type="ECO:0000256" key="4">
    <source>
        <dbReference type="ARBA" id="ARBA00022705"/>
    </source>
</evidence>
<dbReference type="PANTHER" id="PTHR22768">
    <property type="entry name" value="DNA REPLICATION COMPLEX GINS PROTEIN PSF3"/>
    <property type="match status" value="1"/>
</dbReference>
<dbReference type="Gene3D" id="1.20.58.2050">
    <property type="match status" value="1"/>
</dbReference>
<feature type="region of interest" description="Disordered" evidence="8">
    <location>
        <begin position="923"/>
        <end position="1135"/>
    </location>
</feature>
<proteinExistence type="inferred from homology"/>
<gene>
    <name evidence="11" type="ORF">N7452_002209</name>
</gene>
<evidence type="ECO:0000313" key="12">
    <source>
        <dbReference type="Proteomes" id="UP001147695"/>
    </source>
</evidence>
<keyword evidence="5 6" id="KW-0539">Nucleus</keyword>
<evidence type="ECO:0000256" key="5">
    <source>
        <dbReference type="ARBA" id="ARBA00023242"/>
    </source>
</evidence>
<evidence type="ECO:0000313" key="11">
    <source>
        <dbReference type="EMBL" id="KAJ5353235.1"/>
    </source>
</evidence>